<evidence type="ECO:0000313" key="1">
    <source>
        <dbReference type="EMBL" id="ASJ09667.1"/>
    </source>
</evidence>
<dbReference type="RefSeq" id="WP_088856891.1">
    <property type="nucleotide sequence ID" value="NZ_CP015103.1"/>
</dbReference>
<dbReference type="KEGG" id="tsl:A3L11_10650"/>
<dbReference type="InterPro" id="IPR011047">
    <property type="entry name" value="Quinoprotein_ADH-like_sf"/>
</dbReference>
<protein>
    <submittedName>
        <fullName evidence="1">Uncharacterized protein</fullName>
    </submittedName>
</protein>
<organism evidence="1 2">
    <name type="scientific">Thermococcus siculi</name>
    <dbReference type="NCBI Taxonomy" id="72803"/>
    <lineage>
        <taxon>Archaea</taxon>
        <taxon>Methanobacteriati</taxon>
        <taxon>Methanobacteriota</taxon>
        <taxon>Thermococci</taxon>
        <taxon>Thermococcales</taxon>
        <taxon>Thermococcaceae</taxon>
        <taxon>Thermococcus</taxon>
    </lineage>
</organism>
<dbReference type="GeneID" id="33318704"/>
<evidence type="ECO:0000313" key="2">
    <source>
        <dbReference type="Proteomes" id="UP000250125"/>
    </source>
</evidence>
<dbReference type="AlphaFoldDB" id="A0A2Z2MSL9"/>
<sequence length="321" mass="35149">MRTYSFGVETIPVAAAGDLLIGSVHDGKNYRIMLARISGDEILEIRFLTGEGDWEGHSIARINGGYLIGGAAEGMATPDGGEGWKAYVARLDENLNLLWERKIEIRGNGCVYSILPAGDSIFIAGDTGRAGNRGFFVGKLSVDGELLWLKDFSSWEDAMTASLIHGEMPKLIGSVKDGRWKVIAFDFDSDGNFLGQETIAEGGIALIATIWEDKLILAGYKGDDLWVWSREWEVTHPNGAATSVLPLEDGLLVGGELKGTALVMKFDSHGKILWKKPLWERGWVEVPTREIAAGLKEEDGKTVMIVEMLGGFLNETYNPER</sequence>
<dbReference type="OrthoDB" id="97056at2157"/>
<reference evidence="1 2" key="1">
    <citation type="submission" date="2016-04" db="EMBL/GenBank/DDBJ databases">
        <title>Complete genome sequence of Thermococcus siculi type strain RG-20.</title>
        <authorList>
            <person name="Oger P.M."/>
        </authorList>
    </citation>
    <scope>NUCLEOTIDE SEQUENCE [LARGE SCALE GENOMIC DNA]</scope>
    <source>
        <strain evidence="1 2">RG-20</strain>
    </source>
</reference>
<proteinExistence type="predicted"/>
<gene>
    <name evidence="1" type="ORF">A3L11_10650</name>
</gene>
<dbReference type="EMBL" id="CP015103">
    <property type="protein sequence ID" value="ASJ09667.1"/>
    <property type="molecule type" value="Genomic_DNA"/>
</dbReference>
<keyword evidence="2" id="KW-1185">Reference proteome</keyword>
<accession>A0A2Z2MSL9</accession>
<dbReference type="Proteomes" id="UP000250125">
    <property type="component" value="Chromosome"/>
</dbReference>
<name>A0A2Z2MSL9_9EURY</name>
<dbReference type="SUPFAM" id="SSF50998">
    <property type="entry name" value="Quinoprotein alcohol dehydrogenase-like"/>
    <property type="match status" value="1"/>
</dbReference>